<sequence>MTAHYQIRSEYAEGDLNIAIYGDFDGSCAWALLHTIHDRYMGVERIVIDTRRITNLVPFGLAIFKSRLDSLRIPLDRLVFVGENSVHIAPQGCRLATLQRHNSCRCNGRCAECSCRAVDPVMVERKPQCRESCQRSELCTKRILIVGGLTRMKQLYQNLIESSGGVFEYHDGYMHNGKRNLEDRVKRCDLVICPVNCNSHGACSMVKEIRQKYRKPFKMLPSSSLSAIANALFEKGCVN</sequence>
<protein>
    <submittedName>
        <fullName evidence="2">DUF2325 domain-containing protein</fullName>
    </submittedName>
</protein>
<evidence type="ECO:0000256" key="1">
    <source>
        <dbReference type="ARBA" id="ARBA00007189"/>
    </source>
</evidence>
<proteinExistence type="inferred from homology"/>
<comment type="caution">
    <text evidence="2">The sequence shown here is derived from an EMBL/GenBank/DDBJ whole genome shotgun (WGS) entry which is preliminary data.</text>
</comment>
<dbReference type="EMBL" id="DSUH01000039">
    <property type="protein sequence ID" value="HGU31555.1"/>
    <property type="molecule type" value="Genomic_DNA"/>
</dbReference>
<dbReference type="AlphaFoldDB" id="A0A7C4RLZ8"/>
<organism evidence="2">
    <name type="scientific">Desulfatirhabdium butyrativorans</name>
    <dbReference type="NCBI Taxonomy" id="340467"/>
    <lineage>
        <taxon>Bacteria</taxon>
        <taxon>Pseudomonadati</taxon>
        <taxon>Thermodesulfobacteriota</taxon>
        <taxon>Desulfobacteria</taxon>
        <taxon>Desulfobacterales</taxon>
        <taxon>Desulfatirhabdiaceae</taxon>
        <taxon>Desulfatirhabdium</taxon>
    </lineage>
</organism>
<reference evidence="2" key="1">
    <citation type="journal article" date="2020" name="mSystems">
        <title>Genome- and Community-Level Interaction Insights into Carbon Utilization and Element Cycling Functions of Hydrothermarchaeota in Hydrothermal Sediment.</title>
        <authorList>
            <person name="Zhou Z."/>
            <person name="Liu Y."/>
            <person name="Xu W."/>
            <person name="Pan J."/>
            <person name="Luo Z.H."/>
            <person name="Li M."/>
        </authorList>
    </citation>
    <scope>NUCLEOTIDE SEQUENCE [LARGE SCALE GENOMIC DNA]</scope>
    <source>
        <strain evidence="2">SpSt-477</strain>
    </source>
</reference>
<dbReference type="InterPro" id="IPR016772">
    <property type="entry name" value="UCP020408"/>
</dbReference>
<comment type="similarity">
    <text evidence="1">Belongs to the UPF0751 family.</text>
</comment>
<gene>
    <name evidence="2" type="ORF">ENS29_01710</name>
</gene>
<accession>A0A7C4RLZ8</accession>
<name>A0A7C4RLZ8_9BACT</name>
<evidence type="ECO:0000313" key="2">
    <source>
        <dbReference type="EMBL" id="HGU31555.1"/>
    </source>
</evidence>
<dbReference type="Pfam" id="PF10087">
    <property type="entry name" value="DUF2325"/>
    <property type="match status" value="1"/>
</dbReference>